<evidence type="ECO:0000256" key="6">
    <source>
        <dbReference type="ARBA" id="ARBA00023136"/>
    </source>
</evidence>
<feature type="transmembrane region" description="Helical" evidence="7">
    <location>
        <begin position="40"/>
        <end position="58"/>
    </location>
</feature>
<dbReference type="InterPro" id="IPR002751">
    <property type="entry name" value="CbiM/NikMN"/>
</dbReference>
<reference evidence="8 9" key="1">
    <citation type="submission" date="2016-10" db="EMBL/GenBank/DDBJ databases">
        <authorList>
            <person name="de Groot N.N."/>
        </authorList>
    </citation>
    <scope>NUCLEOTIDE SEQUENCE [LARGE SCALE GENOMIC DNA]</scope>
    <source>
        <strain evidence="8 9">EP1-55-1</strain>
    </source>
</reference>
<dbReference type="GO" id="GO:0005886">
    <property type="term" value="C:plasma membrane"/>
    <property type="evidence" value="ECO:0007669"/>
    <property type="project" value="UniProtKB-SubCell"/>
</dbReference>
<evidence type="ECO:0000256" key="4">
    <source>
        <dbReference type="ARBA" id="ARBA00022692"/>
    </source>
</evidence>
<keyword evidence="9" id="KW-1185">Reference proteome</keyword>
<dbReference type="Pfam" id="PF01891">
    <property type="entry name" value="CbiM"/>
    <property type="match status" value="1"/>
</dbReference>
<gene>
    <name evidence="8" type="ORF">SAMN05216234_10952</name>
</gene>
<dbReference type="OrthoDB" id="9792317at2"/>
<evidence type="ECO:0000313" key="9">
    <source>
        <dbReference type="Proteomes" id="UP000199227"/>
    </source>
</evidence>
<keyword evidence="3" id="KW-1003">Cell membrane</keyword>
<evidence type="ECO:0000256" key="1">
    <source>
        <dbReference type="ARBA" id="ARBA00004651"/>
    </source>
</evidence>
<dbReference type="RefSeq" id="WP_092911661.1">
    <property type="nucleotide sequence ID" value="NZ_FOXB01000009.1"/>
</dbReference>
<name>A0A1I5NAR8_9BACT</name>
<keyword evidence="4 7" id="KW-0812">Transmembrane</keyword>
<feature type="transmembrane region" description="Helical" evidence="7">
    <location>
        <begin position="70"/>
        <end position="95"/>
    </location>
</feature>
<feature type="transmembrane region" description="Helical" evidence="7">
    <location>
        <begin position="133"/>
        <end position="159"/>
    </location>
</feature>
<dbReference type="STRING" id="223786.SAMN05216234_10952"/>
<evidence type="ECO:0000313" key="8">
    <source>
        <dbReference type="EMBL" id="SFP18965.1"/>
    </source>
</evidence>
<dbReference type="EMBL" id="FOXB01000009">
    <property type="protein sequence ID" value="SFP18965.1"/>
    <property type="molecule type" value="Genomic_DNA"/>
</dbReference>
<dbReference type="Proteomes" id="UP000199227">
    <property type="component" value="Unassembled WGS sequence"/>
</dbReference>
<dbReference type="Gene3D" id="1.10.1760.20">
    <property type="match status" value="1"/>
</dbReference>
<keyword evidence="6 7" id="KW-0472">Membrane</keyword>
<organism evidence="8 9">
    <name type="scientific">Hydrogenimonas thermophila</name>
    <dbReference type="NCBI Taxonomy" id="223786"/>
    <lineage>
        <taxon>Bacteria</taxon>
        <taxon>Pseudomonadati</taxon>
        <taxon>Campylobacterota</taxon>
        <taxon>Epsilonproteobacteria</taxon>
        <taxon>Campylobacterales</taxon>
        <taxon>Hydrogenimonadaceae</taxon>
        <taxon>Hydrogenimonas</taxon>
    </lineage>
</organism>
<evidence type="ECO:0000256" key="5">
    <source>
        <dbReference type="ARBA" id="ARBA00022989"/>
    </source>
</evidence>
<feature type="transmembrane region" description="Helical" evidence="7">
    <location>
        <begin position="179"/>
        <end position="200"/>
    </location>
</feature>
<protein>
    <submittedName>
        <fullName evidence="8">Cobalt/nickel transport system permease protein</fullName>
    </submittedName>
</protein>
<evidence type="ECO:0000256" key="2">
    <source>
        <dbReference type="ARBA" id="ARBA00022448"/>
    </source>
</evidence>
<dbReference type="GO" id="GO:0000041">
    <property type="term" value="P:transition metal ion transport"/>
    <property type="evidence" value="ECO:0007669"/>
    <property type="project" value="InterPro"/>
</dbReference>
<dbReference type="PANTHER" id="PTHR34229">
    <property type="entry name" value="METAL TRANSPORT PROTEIN HI_1621-RELATED"/>
    <property type="match status" value="1"/>
</dbReference>
<evidence type="ECO:0000256" key="3">
    <source>
        <dbReference type="ARBA" id="ARBA00022475"/>
    </source>
</evidence>
<keyword evidence="2" id="KW-0813">Transport</keyword>
<feature type="transmembrane region" description="Helical" evidence="7">
    <location>
        <begin position="12"/>
        <end position="28"/>
    </location>
</feature>
<sequence>MHIPDGFISPQTYIPVTGVTVALWYMAFKKAKLESDQISFLATLSALSFVLMLITIPLPGGTSAHLSGVALIALLFSPYLAFGAISMVIVIEALFFGEGGVTTLGINVLAIAFIGSFTAYYTFRALKRVNETFAIFAAGWIGVNAPALFVAFILGIQPIIASSAGEPLFFPFDLKTTTIALMVPHSMIGIIEGIVTVALYRYLKKNFKTVFDEDK</sequence>
<proteinExistence type="predicted"/>
<dbReference type="AlphaFoldDB" id="A0A1I5NAR8"/>
<dbReference type="PANTHER" id="PTHR34229:SF1">
    <property type="entry name" value="METAL TRANSPORT PROTEIN HI_1621-RELATED"/>
    <property type="match status" value="1"/>
</dbReference>
<feature type="transmembrane region" description="Helical" evidence="7">
    <location>
        <begin position="101"/>
        <end position="121"/>
    </location>
</feature>
<accession>A0A1I5NAR8</accession>
<evidence type="ECO:0000256" key="7">
    <source>
        <dbReference type="SAM" id="Phobius"/>
    </source>
</evidence>
<comment type="subcellular location">
    <subcellularLocation>
        <location evidence="1">Cell membrane</location>
        <topology evidence="1">Multi-pass membrane protein</topology>
    </subcellularLocation>
</comment>
<keyword evidence="5 7" id="KW-1133">Transmembrane helix</keyword>